<evidence type="ECO:0000256" key="3">
    <source>
        <dbReference type="ARBA" id="ARBA00022729"/>
    </source>
</evidence>
<keyword evidence="5" id="KW-0998">Cell outer membrane</keyword>
<evidence type="ECO:0000259" key="8">
    <source>
        <dbReference type="Pfam" id="PF14322"/>
    </source>
</evidence>
<reference evidence="12 15" key="2">
    <citation type="submission" date="2021-06" db="EMBL/GenBank/DDBJ databases">
        <title>Interrogation of the integrated mobile genetic elements in gut-associated Bacteroides with a consensus prediction approach.</title>
        <authorList>
            <person name="Campbell D.E."/>
            <person name="Leigh J.R."/>
            <person name="Kim T."/>
            <person name="England W."/>
            <person name="Whitaker R.J."/>
            <person name="Degnan P.H."/>
        </authorList>
    </citation>
    <scope>NUCLEOTIDE SEQUENCE</scope>
    <source>
        <strain evidence="13">VPI-3443</strain>
        <strain evidence="12 15">WAL8669</strain>
    </source>
</reference>
<dbReference type="Proteomes" id="UP001162960">
    <property type="component" value="Chromosome"/>
</dbReference>
<dbReference type="Pfam" id="PF07980">
    <property type="entry name" value="SusD_RagB"/>
    <property type="match status" value="1"/>
</dbReference>
<evidence type="ECO:0000313" key="14">
    <source>
        <dbReference type="Proteomes" id="UP000440614"/>
    </source>
</evidence>
<reference evidence="9 14" key="1">
    <citation type="journal article" date="2019" name="Nat. Med.">
        <title>A library of human gut bacterial isolates paired with longitudinal multiomics data enables mechanistic microbiome research.</title>
        <authorList>
            <person name="Poyet M."/>
            <person name="Groussin M."/>
            <person name="Gibbons S.M."/>
            <person name="Avila-Pacheco J."/>
            <person name="Jiang X."/>
            <person name="Kearney S.M."/>
            <person name="Perrotta A.R."/>
            <person name="Berdy B."/>
            <person name="Zhao S."/>
            <person name="Lieberman T.D."/>
            <person name="Swanson P.K."/>
            <person name="Smith M."/>
            <person name="Roesemann S."/>
            <person name="Alexander J.E."/>
            <person name="Rich S.A."/>
            <person name="Livny J."/>
            <person name="Vlamakis H."/>
            <person name="Clish C."/>
            <person name="Bullock K."/>
            <person name="Deik A."/>
            <person name="Scott J."/>
            <person name="Pierce K.A."/>
            <person name="Xavier R.J."/>
            <person name="Alm E.J."/>
        </authorList>
    </citation>
    <scope>NUCLEOTIDE SEQUENCE [LARGE SCALE GENOMIC DNA]</scope>
    <source>
        <strain evidence="9 14">BIOML-A188</strain>
    </source>
</reference>
<comment type="similarity">
    <text evidence="2">Belongs to the SusD family.</text>
</comment>
<keyword evidence="3 6" id="KW-0732">Signal</keyword>
<gene>
    <name evidence="9" type="ORF">GAO51_28885</name>
    <name evidence="10" type="ORF">K0H07_26530</name>
    <name evidence="12" type="ORF">KQP68_01175</name>
    <name evidence="13" type="ORF">KQP74_10975</name>
    <name evidence="11" type="ORF">PO127_25355</name>
</gene>
<dbReference type="Gene3D" id="1.25.40.390">
    <property type="match status" value="1"/>
</dbReference>
<evidence type="ECO:0000313" key="12">
    <source>
        <dbReference type="EMBL" id="UYU66922.1"/>
    </source>
</evidence>
<evidence type="ECO:0000256" key="1">
    <source>
        <dbReference type="ARBA" id="ARBA00004442"/>
    </source>
</evidence>
<dbReference type="KEGG" id="btho:Btheta7330_02911"/>
<evidence type="ECO:0000313" key="15">
    <source>
        <dbReference type="Proteomes" id="UP001156218"/>
    </source>
</evidence>
<sequence>MKKILLNISLALALGFSISSCNDWLDGVEQTSTVSDEIVWQDEAYVDKYVNAFYTYLNKYGQFGEAQFSGSLTESLTETFKYGSVALGDRAGHPNNYVTNPDVISPDGCRYNIWDKDLAYGNIRQMNQFLVMQKKYSTFPDDKNLKWEAQVRFFRAYVYFQLAKRHGGVILYDDLPTSNDKARSTAAETWQFIADDLDFAATNLPKEWDAANKGRVTKGAAYALKSRAMLYAERWQDAYDAADEVEKLQLYDLVDNYADAWKGNNKEAILEFDYNKDSGPNHTFDQYYVPQCDGYDFGALGTPTQEMVESYEDKNGNKVDWSEWHGTTTKEPPYDQLEPRFAATIIYRGCTWKGRVMDCSVGGTNGAFMAYREQSYSYGKTTTGYFLRKLLDEKLIDVKGTKSSQAWVEIRFAEVLLNKAEAAYRLNKTTEAQSLMNRVRGRQGVNLPGKSSSGEAWFNDYRNERKIELAYEGHLFWDMRRWRLAHIEYNNYRCHGLKITNGTYEYIDCDGQDRKFPQKLYVLPVPTSEIKNNALIEQYDEWK</sequence>
<dbReference type="CDD" id="cd08977">
    <property type="entry name" value="SusD"/>
    <property type="match status" value="1"/>
</dbReference>
<feature type="domain" description="SusD-like N-terminal" evidence="8">
    <location>
        <begin position="41"/>
        <end position="230"/>
    </location>
</feature>
<dbReference type="Proteomes" id="UP001200544">
    <property type="component" value="Unassembled WGS sequence"/>
</dbReference>
<evidence type="ECO:0000259" key="7">
    <source>
        <dbReference type="Pfam" id="PF07980"/>
    </source>
</evidence>
<dbReference type="EMBL" id="WCSY01000054">
    <property type="protein sequence ID" value="KAB4304185.1"/>
    <property type="molecule type" value="Genomic_DNA"/>
</dbReference>
<dbReference type="InterPro" id="IPR011990">
    <property type="entry name" value="TPR-like_helical_dom_sf"/>
</dbReference>
<keyword evidence="4" id="KW-0472">Membrane</keyword>
<accession>C6IEW6</accession>
<dbReference type="Proteomes" id="UP001156218">
    <property type="component" value="Chromosome"/>
</dbReference>
<proteinExistence type="inferred from homology"/>
<comment type="subcellular location">
    <subcellularLocation>
        <location evidence="1">Cell outer membrane</location>
    </subcellularLocation>
</comment>
<organism evidence="9 14">
    <name type="scientific">Bacteroides thetaiotaomicron</name>
    <dbReference type="NCBI Taxonomy" id="818"/>
    <lineage>
        <taxon>Bacteria</taxon>
        <taxon>Pseudomonadati</taxon>
        <taxon>Bacteroidota</taxon>
        <taxon>Bacteroidia</taxon>
        <taxon>Bacteroidales</taxon>
        <taxon>Bacteroidaceae</taxon>
        <taxon>Bacteroides</taxon>
    </lineage>
</organism>
<dbReference type="AlphaFoldDB" id="A0A0P0F1B8"/>
<evidence type="ECO:0000256" key="4">
    <source>
        <dbReference type="ARBA" id="ARBA00023136"/>
    </source>
</evidence>
<dbReference type="SUPFAM" id="SSF48452">
    <property type="entry name" value="TPR-like"/>
    <property type="match status" value="1"/>
</dbReference>
<dbReference type="GO" id="GO:0009279">
    <property type="term" value="C:cell outer membrane"/>
    <property type="evidence" value="ECO:0007669"/>
    <property type="project" value="UniProtKB-SubCell"/>
</dbReference>
<dbReference type="EMBL" id="JAQNVG010000074">
    <property type="protein sequence ID" value="MDC2239076.1"/>
    <property type="molecule type" value="Genomic_DNA"/>
</dbReference>
<evidence type="ECO:0000256" key="2">
    <source>
        <dbReference type="ARBA" id="ARBA00006275"/>
    </source>
</evidence>
<reference evidence="11" key="4">
    <citation type="submission" date="2022-10" db="EMBL/GenBank/DDBJ databases">
        <title>Human gut microbiome strain richness.</title>
        <authorList>
            <person name="Chen-Liaw A."/>
        </authorList>
    </citation>
    <scope>NUCLEOTIDE SEQUENCE</scope>
    <source>
        <strain evidence="11">1001283st1_A3_1001283B150304_161114</strain>
    </source>
</reference>
<dbReference type="EMBL" id="JAHYQA010000030">
    <property type="protein sequence ID" value="MCE9240697.1"/>
    <property type="molecule type" value="Genomic_DNA"/>
</dbReference>
<dbReference type="EMBL" id="CP083685">
    <property type="protein sequence ID" value="UYU93141.1"/>
    <property type="molecule type" value="Genomic_DNA"/>
</dbReference>
<accession>A0A0P0F1B8</accession>
<dbReference type="InterPro" id="IPR012944">
    <property type="entry name" value="SusD_RagB_dom"/>
</dbReference>
<dbReference type="Proteomes" id="UP001217776">
    <property type="component" value="Unassembled WGS sequence"/>
</dbReference>
<dbReference type="Proteomes" id="UP000440614">
    <property type="component" value="Unassembled WGS sequence"/>
</dbReference>
<dbReference type="InterPro" id="IPR033985">
    <property type="entry name" value="SusD-like_N"/>
</dbReference>
<dbReference type="Pfam" id="PF14322">
    <property type="entry name" value="SusD-like_3"/>
    <property type="match status" value="1"/>
</dbReference>
<protein>
    <submittedName>
        <fullName evidence="9">RagB/SusD family nutrient uptake outer membrane protein</fullName>
    </submittedName>
</protein>
<name>A0A0P0F1B8_BACT4</name>
<evidence type="ECO:0000313" key="9">
    <source>
        <dbReference type="EMBL" id="KAB4304185.1"/>
    </source>
</evidence>
<dbReference type="EMBL" id="CP083680">
    <property type="protein sequence ID" value="UYU66922.1"/>
    <property type="molecule type" value="Genomic_DNA"/>
</dbReference>
<feature type="chain" id="PRO_5002966325" evidence="6">
    <location>
        <begin position="22"/>
        <end position="543"/>
    </location>
</feature>
<dbReference type="RefSeq" id="WP_008766036.1">
    <property type="nucleotide sequence ID" value="NZ_BAABXH010000002.1"/>
</dbReference>
<evidence type="ECO:0000313" key="11">
    <source>
        <dbReference type="EMBL" id="MDC2239076.1"/>
    </source>
</evidence>
<evidence type="ECO:0000256" key="5">
    <source>
        <dbReference type="ARBA" id="ARBA00023237"/>
    </source>
</evidence>
<feature type="domain" description="RagB/SusD" evidence="7">
    <location>
        <begin position="266"/>
        <end position="542"/>
    </location>
</feature>
<feature type="signal peptide" evidence="6">
    <location>
        <begin position="1"/>
        <end position="21"/>
    </location>
</feature>
<dbReference type="PROSITE" id="PS51257">
    <property type="entry name" value="PROKAR_LIPOPROTEIN"/>
    <property type="match status" value="1"/>
</dbReference>
<evidence type="ECO:0000256" key="6">
    <source>
        <dbReference type="SAM" id="SignalP"/>
    </source>
</evidence>
<evidence type="ECO:0000313" key="13">
    <source>
        <dbReference type="EMBL" id="UYU93141.1"/>
    </source>
</evidence>
<reference evidence="10" key="3">
    <citation type="submission" date="2021-07" db="EMBL/GenBank/DDBJ databases">
        <title>Comparative genomics of Bacteroides fragilis group isolates reveals species-dependent resistance mechanisms and validates clinical tools for resistance prediction.</title>
        <authorList>
            <person name="Wallace M.J."/>
            <person name="Jean S."/>
            <person name="Wallace M.A."/>
            <person name="Carey-Ann B.D."/>
            <person name="Dantas G."/>
        </authorList>
    </citation>
    <scope>NUCLEOTIDE SEQUENCE</scope>
    <source>
        <strain evidence="10">BJH_160</strain>
    </source>
</reference>
<evidence type="ECO:0000313" key="10">
    <source>
        <dbReference type="EMBL" id="MCE9240697.1"/>
    </source>
</evidence>